<accession>A0A1Q9YJS5</accession>
<feature type="region of interest" description="Disordered" evidence="1">
    <location>
        <begin position="45"/>
        <end position="65"/>
    </location>
</feature>
<evidence type="ECO:0000313" key="2">
    <source>
        <dbReference type="EMBL" id="OLU44792.1"/>
    </source>
</evidence>
<gene>
    <name evidence="2" type="ORF">BO223_06905</name>
</gene>
<evidence type="ECO:0000256" key="1">
    <source>
        <dbReference type="SAM" id="MobiDB-lite"/>
    </source>
</evidence>
<comment type="caution">
    <text evidence="2">The sequence shown here is derived from an EMBL/GenBank/DDBJ whole genome shotgun (WGS) entry which is preliminary data.</text>
</comment>
<name>A0A1Q9YJS5_9FIRM</name>
<evidence type="ECO:0000313" key="3">
    <source>
        <dbReference type="Proteomes" id="UP000186758"/>
    </source>
</evidence>
<dbReference type="Proteomes" id="UP000186758">
    <property type="component" value="Unassembled WGS sequence"/>
</dbReference>
<dbReference type="EMBL" id="MPJZ01000056">
    <property type="protein sequence ID" value="OLU44792.1"/>
    <property type="molecule type" value="Genomic_DNA"/>
</dbReference>
<organism evidence="2 3">
    <name type="scientific">Faecalibaculum rodentium</name>
    <dbReference type="NCBI Taxonomy" id="1702221"/>
    <lineage>
        <taxon>Bacteria</taxon>
        <taxon>Bacillati</taxon>
        <taxon>Bacillota</taxon>
        <taxon>Erysipelotrichia</taxon>
        <taxon>Erysipelotrichales</taxon>
        <taxon>Erysipelotrichaceae</taxon>
        <taxon>Faecalibaculum</taxon>
    </lineage>
</organism>
<dbReference type="AlphaFoldDB" id="A0A1Q9YJS5"/>
<reference evidence="2 3" key="1">
    <citation type="submission" date="2016-11" db="EMBL/GenBank/DDBJ databases">
        <title>Description of two novel members of the family Erysipelotrichaceae: Ileibacterium lipovorans gen. nov., sp. nov. and Dubosiella newyorkensis, gen. nov., sp. nov.</title>
        <authorList>
            <person name="Cox L.M."/>
            <person name="Sohn J."/>
            <person name="Tyrrell K.L."/>
            <person name="Citron D.M."/>
            <person name="Lawson P.A."/>
            <person name="Patel N.B."/>
            <person name="Iizumi T."/>
            <person name="Perez-Perez G.I."/>
            <person name="Goldstein E.J."/>
            <person name="Blaser M.J."/>
        </authorList>
    </citation>
    <scope>NUCLEOTIDE SEQUENCE [LARGE SCALE GENOMIC DNA]</scope>
    <source>
        <strain evidence="2 3">NYU-BL-K8</strain>
    </source>
</reference>
<protein>
    <submittedName>
        <fullName evidence="2">Uncharacterized protein</fullName>
    </submittedName>
</protein>
<feature type="compositionally biased region" description="Polar residues" evidence="1">
    <location>
        <begin position="45"/>
        <end position="61"/>
    </location>
</feature>
<sequence length="104" mass="11165">MPGIATCVCVFGGCHPVRIAGNGKSWTAPAVFRIYAVIRIGNSARNRSPQVSQKTAGQRTSPGAADRQLRLSDWMAGWQGQAGLEIAPGSDIFRMRGNEYENDG</sequence>
<proteinExistence type="predicted"/>